<sequence>MRHAALCVALALRCLLALRRRLAHIADVDAAATAAVAVATATAALISPAVSTRLRLTALACAALRISRFARLARLTRFTLASAVIAVASGASAAGASATVLILANRLRHRMRVRLEAWNHLALDGPFDETFDLREQLMFVHADERHGFAIRPCATGAADTVHIVFRDFRQVEVHHVRQLVDVDPARGDVGGDQHLERAALELGQRARAGALALVAVDRQRRNAALRELFGQAVGTVLGAREHEHLEPVVLAHEMLEQFALAIAIDRVDFLLDRLGRRVAARDLDQRRRLEQAVGQLLYLVGERGREQQVLTFGRQRRQHAPDVADEAHVEHAVGFVEHENLHARQVHRFLLHVVEQTSRRGNENVDAARELLDLRHHRHTAEHGHRRETQILAVLGHALLDLGRQLARGGQHERAHRALAVGRRRTRARREHLQDGQREAGGFAGAGLGAGEEIAALQDGRNRLQLNRSRVGIAEVGDRTQDVGRQAELFKRHI</sequence>
<organism evidence="3 4">
    <name type="scientific">Pandoraea pnomenusa</name>
    <dbReference type="NCBI Taxonomy" id="93220"/>
    <lineage>
        <taxon>Bacteria</taxon>
        <taxon>Pseudomonadati</taxon>
        <taxon>Pseudomonadota</taxon>
        <taxon>Betaproteobacteria</taxon>
        <taxon>Burkholderiales</taxon>
        <taxon>Burkholderiaceae</taxon>
        <taxon>Pandoraea</taxon>
    </lineage>
</organism>
<keyword evidence="2" id="KW-0472">Membrane</keyword>
<dbReference type="EMBL" id="CABPSO010000015">
    <property type="protein sequence ID" value="VVE71164.1"/>
    <property type="molecule type" value="Genomic_DNA"/>
</dbReference>
<keyword evidence="4" id="KW-1185">Reference proteome</keyword>
<name>A0ABY6WS20_9BURK</name>
<evidence type="ECO:0000256" key="2">
    <source>
        <dbReference type="SAM" id="Phobius"/>
    </source>
</evidence>
<keyword evidence="2" id="KW-1133">Transmembrane helix</keyword>
<evidence type="ECO:0000313" key="4">
    <source>
        <dbReference type="Proteomes" id="UP000361468"/>
    </source>
</evidence>
<keyword evidence="2" id="KW-0812">Transmembrane</keyword>
<reference evidence="3 4" key="1">
    <citation type="submission" date="2019-08" db="EMBL/GenBank/DDBJ databases">
        <authorList>
            <person name="Peeters C."/>
        </authorList>
    </citation>
    <scope>NUCLEOTIDE SEQUENCE [LARGE SCALE GENOMIC DNA]</scope>
    <source>
        <strain evidence="3 4">LMG 31119</strain>
    </source>
</reference>
<comment type="caution">
    <text evidence="3">The sequence shown here is derived from an EMBL/GenBank/DDBJ whole genome shotgun (WGS) entry which is preliminary data.</text>
</comment>
<feature type="region of interest" description="Disordered" evidence="1">
    <location>
        <begin position="422"/>
        <end position="445"/>
    </location>
</feature>
<evidence type="ECO:0000256" key="1">
    <source>
        <dbReference type="SAM" id="MobiDB-lite"/>
    </source>
</evidence>
<protein>
    <submittedName>
        <fullName evidence="3">Uncharacterized protein</fullName>
    </submittedName>
</protein>
<accession>A0ABY6WS20</accession>
<gene>
    <name evidence="3" type="ORF">PPN31119_03838</name>
</gene>
<proteinExistence type="predicted"/>
<feature type="transmembrane region" description="Helical" evidence="2">
    <location>
        <begin position="75"/>
        <end position="104"/>
    </location>
</feature>
<dbReference type="Proteomes" id="UP000361468">
    <property type="component" value="Unassembled WGS sequence"/>
</dbReference>
<evidence type="ECO:0000313" key="3">
    <source>
        <dbReference type="EMBL" id="VVE71164.1"/>
    </source>
</evidence>